<dbReference type="PANTHER" id="PTHR43798:SF33">
    <property type="entry name" value="HYDROLASE, PUTATIVE (AFU_ORTHOLOGUE AFUA_2G14860)-RELATED"/>
    <property type="match status" value="1"/>
</dbReference>
<evidence type="ECO:0000259" key="1">
    <source>
        <dbReference type="Pfam" id="PF00561"/>
    </source>
</evidence>
<dbReference type="EMBL" id="QKTX01000032">
    <property type="protein sequence ID" value="PZV75484.1"/>
    <property type="molecule type" value="Genomic_DNA"/>
</dbReference>
<dbReference type="GO" id="GO:0003824">
    <property type="term" value="F:catalytic activity"/>
    <property type="evidence" value="ECO:0007669"/>
    <property type="project" value="InterPro"/>
</dbReference>
<dbReference type="Gene3D" id="3.40.50.1820">
    <property type="entry name" value="alpha/beta hydrolase"/>
    <property type="match status" value="1"/>
</dbReference>
<sequence>MLYYKQFLHPNSGEWIVFIHGAGGSSAVWHKQLRDFQKDFNLLLIDLRGHGKSIDLPQAIWKQEYTFEAVTEDVIEVLDHLNLPPAHFMGVSLGTILARQLAEMEPNRVKSLVMAGAVTRLTTQSRILVFLGNAFKRFIPYMWLYRLFAFIIMPRKQHAESRNLFIAEAQKLCQKEFIRWFKLTKDINPLLKYFKEKDLGIPTLYVMGDQDVMFLEPVKNLVKEHKNAVLQILKKCGHVVNVEQPEQFNQLSLTFLKNQN</sequence>
<dbReference type="AlphaFoldDB" id="A0A326RI66"/>
<dbReference type="InterPro" id="IPR050266">
    <property type="entry name" value="AB_hydrolase_sf"/>
</dbReference>
<dbReference type="GO" id="GO:0016020">
    <property type="term" value="C:membrane"/>
    <property type="evidence" value="ECO:0007669"/>
    <property type="project" value="TreeGrafter"/>
</dbReference>
<proteinExistence type="predicted"/>
<reference evidence="2 3" key="1">
    <citation type="submission" date="2018-06" db="EMBL/GenBank/DDBJ databases">
        <title>Genomic Encyclopedia of Archaeal and Bacterial Type Strains, Phase II (KMG-II): from individual species to whole genera.</title>
        <authorList>
            <person name="Goeker M."/>
        </authorList>
    </citation>
    <scope>NUCLEOTIDE SEQUENCE [LARGE SCALE GENOMIC DNA]</scope>
    <source>
        <strain evidence="2 3">T4</strain>
    </source>
</reference>
<dbReference type="InterPro" id="IPR000073">
    <property type="entry name" value="AB_hydrolase_1"/>
</dbReference>
<dbReference type="Pfam" id="PF00561">
    <property type="entry name" value="Abhydrolase_1"/>
    <property type="match status" value="1"/>
</dbReference>
<dbReference type="PANTHER" id="PTHR43798">
    <property type="entry name" value="MONOACYLGLYCEROL LIPASE"/>
    <property type="match status" value="1"/>
</dbReference>
<evidence type="ECO:0000313" key="2">
    <source>
        <dbReference type="EMBL" id="PZV75484.1"/>
    </source>
</evidence>
<accession>A0A326RI66</accession>
<feature type="domain" description="AB hydrolase-1" evidence="1">
    <location>
        <begin position="15"/>
        <end position="119"/>
    </location>
</feature>
<keyword evidence="3" id="KW-1185">Reference proteome</keyword>
<dbReference type="SUPFAM" id="SSF53474">
    <property type="entry name" value="alpha/beta-Hydrolases"/>
    <property type="match status" value="1"/>
</dbReference>
<dbReference type="PRINTS" id="PR00412">
    <property type="entry name" value="EPOXHYDRLASE"/>
</dbReference>
<name>A0A326RI66_9BACT</name>
<dbReference type="OrthoDB" id="9776853at2"/>
<dbReference type="InterPro" id="IPR029058">
    <property type="entry name" value="AB_hydrolase_fold"/>
</dbReference>
<dbReference type="InterPro" id="IPR000639">
    <property type="entry name" value="Epox_hydrolase-like"/>
</dbReference>
<comment type="caution">
    <text evidence="2">The sequence shown here is derived from an EMBL/GenBank/DDBJ whole genome shotgun (WGS) entry which is preliminary data.</text>
</comment>
<protein>
    <submittedName>
        <fullName evidence="2">Tat proofreading chaperone TorD</fullName>
    </submittedName>
</protein>
<dbReference type="Proteomes" id="UP000248917">
    <property type="component" value="Unassembled WGS sequence"/>
</dbReference>
<gene>
    <name evidence="2" type="ORF">CLV31_1323</name>
</gene>
<evidence type="ECO:0000313" key="3">
    <source>
        <dbReference type="Proteomes" id="UP000248917"/>
    </source>
</evidence>
<organism evidence="2 3">
    <name type="scientific">Algoriphagus aquaeductus</name>
    <dbReference type="NCBI Taxonomy" id="475299"/>
    <lineage>
        <taxon>Bacteria</taxon>
        <taxon>Pseudomonadati</taxon>
        <taxon>Bacteroidota</taxon>
        <taxon>Cytophagia</taxon>
        <taxon>Cytophagales</taxon>
        <taxon>Cyclobacteriaceae</taxon>
        <taxon>Algoriphagus</taxon>
    </lineage>
</organism>
<dbReference type="RefSeq" id="WP_111395159.1">
    <property type="nucleotide sequence ID" value="NZ_JBJINY010000080.1"/>
</dbReference>